<dbReference type="OrthoDB" id="446723at2759"/>
<name>A0A9P4WFE2_9PLEO</name>
<sequence>MRSTVAVMRALLLTSVCLLCVYIAFIVLLIVPALQDHVIYMHRATLTWFQDVNFLEQWGFLRNQVTPFYLETADGEHLHAWHILPLDVYLENERELHKESPGLCENVENRLSFRLLQHDPNVRLVVYLHGAGGTLGSGWRPQSYRALSAACDNVHVLAIDYRGFGSSTGWPSEMGLLTDALTLVEFAVRTAGISPNRIVLFAQSMGTAVALSLTHHLAVQSPPILFAGTVLVAPFADVASLSRTYKIGGVVPLLSPLSWFPFPKLLAVFNGLIISKWPSQEKLADTVRHLDSIHASGRKHGYDITLIHAQDDHDVPSVHSDILFWHSVDAALQSDMTVASVTSGEKSVIKSWTSVEADGEAVIWHGKGGIIRKHIVMYGSHDRIMSHPVVSLAVARAFGTRDVPH</sequence>
<dbReference type="PANTHER" id="PTHR12277:SF81">
    <property type="entry name" value="PROTEIN ABHD13"/>
    <property type="match status" value="1"/>
</dbReference>
<evidence type="ECO:0000313" key="2">
    <source>
        <dbReference type="EMBL" id="KAF3028722.1"/>
    </source>
</evidence>
<comment type="caution">
    <text evidence="2">The sequence shown here is derived from an EMBL/GenBank/DDBJ whole genome shotgun (WGS) entry which is preliminary data.</text>
</comment>
<dbReference type="Gene3D" id="3.40.50.1820">
    <property type="entry name" value="alpha/beta hydrolase"/>
    <property type="match status" value="1"/>
</dbReference>
<organism evidence="2 3">
    <name type="scientific">Didymella heteroderae</name>
    <dbReference type="NCBI Taxonomy" id="1769908"/>
    <lineage>
        <taxon>Eukaryota</taxon>
        <taxon>Fungi</taxon>
        <taxon>Dikarya</taxon>
        <taxon>Ascomycota</taxon>
        <taxon>Pezizomycotina</taxon>
        <taxon>Dothideomycetes</taxon>
        <taxon>Pleosporomycetidae</taxon>
        <taxon>Pleosporales</taxon>
        <taxon>Pleosporineae</taxon>
        <taxon>Didymellaceae</taxon>
        <taxon>Didymella</taxon>
    </lineage>
</organism>
<keyword evidence="3" id="KW-1185">Reference proteome</keyword>
<protein>
    <recommendedName>
        <fullName evidence="1">AB hydrolase-1 domain-containing protein</fullName>
    </recommendedName>
</protein>
<evidence type="ECO:0000259" key="1">
    <source>
        <dbReference type="Pfam" id="PF12697"/>
    </source>
</evidence>
<proteinExistence type="predicted"/>
<reference evidence="2" key="1">
    <citation type="submission" date="2019-04" db="EMBL/GenBank/DDBJ databases">
        <title>Sequencing of skin fungus with MAO and IRED activity.</title>
        <authorList>
            <person name="Marsaioli A.J."/>
            <person name="Bonatto J.M.C."/>
            <person name="Reis Junior O."/>
        </authorList>
    </citation>
    <scope>NUCLEOTIDE SEQUENCE</scope>
    <source>
        <strain evidence="2">28M1</strain>
    </source>
</reference>
<dbReference type="EMBL" id="SWKV01000298">
    <property type="protein sequence ID" value="KAF3028722.1"/>
    <property type="molecule type" value="Genomic_DNA"/>
</dbReference>
<dbReference type="Pfam" id="PF12697">
    <property type="entry name" value="Abhydrolase_6"/>
    <property type="match status" value="1"/>
</dbReference>
<dbReference type="InterPro" id="IPR029058">
    <property type="entry name" value="AB_hydrolase_fold"/>
</dbReference>
<gene>
    <name evidence="2" type="ORF">E8E12_000568</name>
</gene>
<evidence type="ECO:0000313" key="3">
    <source>
        <dbReference type="Proteomes" id="UP000758155"/>
    </source>
</evidence>
<feature type="domain" description="AB hydrolase-1" evidence="1">
    <location>
        <begin position="125"/>
        <end position="280"/>
    </location>
</feature>
<dbReference type="InterPro" id="IPR000073">
    <property type="entry name" value="AB_hydrolase_1"/>
</dbReference>
<dbReference type="PANTHER" id="PTHR12277">
    <property type="entry name" value="ALPHA/BETA HYDROLASE DOMAIN-CONTAINING PROTEIN"/>
    <property type="match status" value="1"/>
</dbReference>
<dbReference type="SUPFAM" id="SSF53474">
    <property type="entry name" value="alpha/beta-Hydrolases"/>
    <property type="match status" value="1"/>
</dbReference>
<accession>A0A9P4WFE2</accession>
<dbReference type="AlphaFoldDB" id="A0A9P4WFE2"/>
<dbReference type="Proteomes" id="UP000758155">
    <property type="component" value="Unassembled WGS sequence"/>
</dbReference>